<dbReference type="PANTHER" id="PTHR34293">
    <property type="entry name" value="HTH-TYPE TRANSCRIPTIONAL REGULATOR TRMBL2"/>
    <property type="match status" value="1"/>
</dbReference>
<reference evidence="3 4" key="1">
    <citation type="submission" date="2018-11" db="EMBL/GenBank/DDBJ databases">
        <title>The Potential of Streptomyces as Biocontrol Agents against the Tomato grey mould, Botrytis cinerea (Gray mold) Frontiers in Microbiology.</title>
        <authorList>
            <person name="Li D."/>
        </authorList>
    </citation>
    <scope>NUCLEOTIDE SEQUENCE [LARGE SCALE GENOMIC DNA]</scope>
    <source>
        <strain evidence="3 4">NEAU-LD23</strain>
    </source>
</reference>
<feature type="region of interest" description="Disordered" evidence="1">
    <location>
        <begin position="140"/>
        <end position="161"/>
    </location>
</feature>
<evidence type="ECO:0000313" key="3">
    <source>
        <dbReference type="EMBL" id="RNF83428.1"/>
    </source>
</evidence>
<dbReference type="AlphaFoldDB" id="A0A3M8SQ17"/>
<keyword evidence="4" id="KW-1185">Reference proteome</keyword>
<dbReference type="EMBL" id="RIBZ01000848">
    <property type="protein sequence ID" value="RNF83428.1"/>
    <property type="molecule type" value="Genomic_DNA"/>
</dbReference>
<sequence length="330" mass="35938">MLGLTKDSDTLYRAMLARPDSGVSSLAADLGWPEARVRHCLDELADLSLLSAPPFGSGARGLRVISPQLALDLLLSRQSAEVARRQQELAEKRVTAAALIAEYQREAERPHECCVAGGVEKLIGVQAVRQKIAELANQAERETASFAPGGAQPPDNRAESRPIAQRLIDRGIRSRTVYQDSIRNDPNSLELAEWHVSCGNHIRTVAALPMRMHIVDSAVALVPLDPADSSRGAAVIREPGAVAAFTALYEAVWATAAPIGEPPRRNLEDPGSQHRELLRLLAQGCTDEAAARRLGVSLRTERRLISELMTHLEARSRFQLGQKAMECGYL</sequence>
<dbReference type="PANTHER" id="PTHR34293:SF1">
    <property type="entry name" value="HTH-TYPE TRANSCRIPTIONAL REGULATOR TRMBL2"/>
    <property type="match status" value="1"/>
</dbReference>
<organism evidence="3 4">
    <name type="scientific">Streptomyces botrytidirepellens</name>
    <dbReference type="NCBI Taxonomy" id="2486417"/>
    <lineage>
        <taxon>Bacteria</taxon>
        <taxon>Bacillati</taxon>
        <taxon>Actinomycetota</taxon>
        <taxon>Actinomycetes</taxon>
        <taxon>Kitasatosporales</taxon>
        <taxon>Streptomycetaceae</taxon>
        <taxon>Streptomyces</taxon>
    </lineage>
</organism>
<evidence type="ECO:0000256" key="1">
    <source>
        <dbReference type="SAM" id="MobiDB-lite"/>
    </source>
</evidence>
<gene>
    <name evidence="3" type="ORF">EEJ42_44725</name>
</gene>
<evidence type="ECO:0000313" key="4">
    <source>
        <dbReference type="Proteomes" id="UP000275401"/>
    </source>
</evidence>
<feature type="domain" description="HTH luxR-type" evidence="2">
    <location>
        <begin position="267"/>
        <end position="324"/>
    </location>
</feature>
<accession>A0A3M8SQ17</accession>
<dbReference type="GO" id="GO:0003677">
    <property type="term" value="F:DNA binding"/>
    <property type="evidence" value="ECO:0007669"/>
    <property type="project" value="InterPro"/>
</dbReference>
<dbReference type="InterPro" id="IPR036388">
    <property type="entry name" value="WH-like_DNA-bd_sf"/>
</dbReference>
<dbReference type="Proteomes" id="UP000275401">
    <property type="component" value="Unassembled WGS sequence"/>
</dbReference>
<protein>
    <submittedName>
        <fullName evidence="3">LuxR family transcriptional regulator</fullName>
    </submittedName>
</protein>
<dbReference type="Gene3D" id="1.10.10.10">
    <property type="entry name" value="Winged helix-like DNA-binding domain superfamily/Winged helix DNA-binding domain"/>
    <property type="match status" value="1"/>
</dbReference>
<name>A0A3M8SQ17_9ACTN</name>
<evidence type="ECO:0000259" key="2">
    <source>
        <dbReference type="SMART" id="SM00421"/>
    </source>
</evidence>
<dbReference type="InterPro" id="IPR000792">
    <property type="entry name" value="Tscrpt_reg_LuxR_C"/>
</dbReference>
<dbReference type="InterPro" id="IPR051797">
    <property type="entry name" value="TrmB-like"/>
</dbReference>
<dbReference type="SMART" id="SM00421">
    <property type="entry name" value="HTH_LUXR"/>
    <property type="match status" value="1"/>
</dbReference>
<dbReference type="GO" id="GO:0006355">
    <property type="term" value="P:regulation of DNA-templated transcription"/>
    <property type="evidence" value="ECO:0007669"/>
    <property type="project" value="InterPro"/>
</dbReference>
<comment type="caution">
    <text evidence="3">The sequence shown here is derived from an EMBL/GenBank/DDBJ whole genome shotgun (WGS) entry which is preliminary data.</text>
</comment>
<dbReference type="SUPFAM" id="SSF46894">
    <property type="entry name" value="C-terminal effector domain of the bipartite response regulators"/>
    <property type="match status" value="1"/>
</dbReference>
<proteinExistence type="predicted"/>
<dbReference type="InterPro" id="IPR016032">
    <property type="entry name" value="Sig_transdc_resp-reg_C-effctor"/>
</dbReference>